<feature type="region of interest" description="Disordered" evidence="1">
    <location>
        <begin position="58"/>
        <end position="134"/>
    </location>
</feature>
<evidence type="ECO:0000256" key="1">
    <source>
        <dbReference type="SAM" id="MobiDB-lite"/>
    </source>
</evidence>
<dbReference type="EMBL" id="JAIHNG010000100">
    <property type="protein sequence ID" value="KAI5960009.1"/>
    <property type="molecule type" value="Genomic_DNA"/>
</dbReference>
<feature type="compositionally biased region" description="Polar residues" evidence="1">
    <location>
        <begin position="64"/>
        <end position="77"/>
    </location>
</feature>
<dbReference type="GeneID" id="76150068"/>
<comment type="caution">
    <text evidence="2">The sequence shown here is derived from an EMBL/GenBank/DDBJ whole genome shotgun (WGS) entry which is preliminary data.</text>
</comment>
<dbReference type="RefSeq" id="XP_051609512.1">
    <property type="nucleotide sequence ID" value="XM_051751277.1"/>
</dbReference>
<keyword evidence="3" id="KW-1185">Reference proteome</keyword>
<protein>
    <submittedName>
        <fullName evidence="2">Uncharacterized protein</fullName>
    </submittedName>
</protein>
<feature type="compositionally biased region" description="Basic and acidic residues" evidence="1">
    <location>
        <begin position="78"/>
        <end position="88"/>
    </location>
</feature>
<accession>A0AAD5FZ91</accession>
<evidence type="ECO:0000313" key="3">
    <source>
        <dbReference type="Proteomes" id="UP001204833"/>
    </source>
</evidence>
<gene>
    <name evidence="2" type="ORF">KGF57_002009</name>
</gene>
<organism evidence="2 3">
    <name type="scientific">Candida theae</name>
    <dbReference type="NCBI Taxonomy" id="1198502"/>
    <lineage>
        <taxon>Eukaryota</taxon>
        <taxon>Fungi</taxon>
        <taxon>Dikarya</taxon>
        <taxon>Ascomycota</taxon>
        <taxon>Saccharomycotina</taxon>
        <taxon>Pichiomycetes</taxon>
        <taxon>Debaryomycetaceae</taxon>
        <taxon>Candida/Lodderomyces clade</taxon>
        <taxon>Candida</taxon>
    </lineage>
</organism>
<evidence type="ECO:0000313" key="2">
    <source>
        <dbReference type="EMBL" id="KAI5960009.1"/>
    </source>
</evidence>
<proteinExistence type="predicted"/>
<reference evidence="2 3" key="1">
    <citation type="journal article" date="2022" name="DNA Res.">
        <title>Genome analysis of five recently described species of the CUG-Ser clade uncovers Candida theae as a new hybrid lineage with pathogenic potential in the Candida parapsilosis species complex.</title>
        <authorList>
            <person name="Mixao V."/>
            <person name="Del Olmo V."/>
            <person name="Hegedusova E."/>
            <person name="Saus E."/>
            <person name="Pryszcz L."/>
            <person name="Cillingova A."/>
            <person name="Nosek J."/>
            <person name="Gabaldon T."/>
        </authorList>
    </citation>
    <scope>NUCLEOTIDE SEQUENCE [LARGE SCALE GENOMIC DNA]</scope>
    <source>
        <strain evidence="2 3">CBS 12239</strain>
    </source>
</reference>
<name>A0AAD5FZ91_9ASCO</name>
<dbReference type="AlphaFoldDB" id="A0AAD5FZ91"/>
<sequence length="134" mass="14966">MSSSKNTPSGFYGFSKEVLYYLGIPYPEKASVIDRNDETLQVSLHVYGNKWRLLPCVDEDIDNGSDTTSSYQGSTTHPEIKDRSDSSPHRQFLVSLGGDKSENEKQGISQEQTDKMTADSVEDDSMEESNFPSK</sequence>
<dbReference type="Proteomes" id="UP001204833">
    <property type="component" value="Unassembled WGS sequence"/>
</dbReference>